<dbReference type="AlphaFoldDB" id="A0A239P8S2"/>
<dbReference type="OrthoDB" id="3311648at2"/>
<name>A0A239P8S2_9ACTN</name>
<protein>
    <submittedName>
        <fullName evidence="1">Uncharacterized protein</fullName>
    </submittedName>
</protein>
<dbReference type="EMBL" id="FZOD01000101">
    <property type="protein sequence ID" value="SNT63427.1"/>
    <property type="molecule type" value="Genomic_DNA"/>
</dbReference>
<dbReference type="Proteomes" id="UP000198282">
    <property type="component" value="Unassembled WGS sequence"/>
</dbReference>
<dbReference type="RefSeq" id="WP_143653648.1">
    <property type="nucleotide sequence ID" value="NZ_FZOD01000101.1"/>
</dbReference>
<evidence type="ECO:0000313" key="1">
    <source>
        <dbReference type="EMBL" id="SNT63427.1"/>
    </source>
</evidence>
<proteinExistence type="predicted"/>
<sequence length="75" mass="8452">MRIQPREQLLNIWRSIVETSMQDGKWTWGGRLQPNSISDAERLLTIMYPAADVPIFKLDLPDQIAADAPSPSFGP</sequence>
<evidence type="ECO:0000313" key="2">
    <source>
        <dbReference type="Proteomes" id="UP000198282"/>
    </source>
</evidence>
<keyword evidence="2" id="KW-1185">Reference proteome</keyword>
<reference evidence="1 2" key="1">
    <citation type="submission" date="2017-06" db="EMBL/GenBank/DDBJ databases">
        <authorList>
            <person name="Kim H.J."/>
            <person name="Triplett B.A."/>
        </authorList>
    </citation>
    <scope>NUCLEOTIDE SEQUENCE [LARGE SCALE GENOMIC DNA]</scope>
    <source>
        <strain evidence="1 2">CGMCC 4.2132</strain>
    </source>
</reference>
<gene>
    <name evidence="1" type="ORF">SAMN05216276_11014</name>
</gene>
<accession>A0A239P8S2</accession>
<organism evidence="1 2">
    <name type="scientific">Streptosporangium subroseum</name>
    <dbReference type="NCBI Taxonomy" id="106412"/>
    <lineage>
        <taxon>Bacteria</taxon>
        <taxon>Bacillati</taxon>
        <taxon>Actinomycetota</taxon>
        <taxon>Actinomycetes</taxon>
        <taxon>Streptosporangiales</taxon>
        <taxon>Streptosporangiaceae</taxon>
        <taxon>Streptosporangium</taxon>
    </lineage>
</organism>